<keyword evidence="3" id="KW-1185">Reference proteome</keyword>
<dbReference type="InterPro" id="IPR002491">
    <property type="entry name" value="ABC_transptr_periplasmic_BD"/>
</dbReference>
<protein>
    <submittedName>
        <fullName evidence="2">ABC transporter substrate-binding protein</fullName>
    </submittedName>
</protein>
<evidence type="ECO:0000313" key="2">
    <source>
        <dbReference type="EMBL" id="MDN7933396.1"/>
    </source>
</evidence>
<dbReference type="PANTHER" id="PTHR30535:SF7">
    <property type="entry name" value="IRON(III) DICITRATE-BINDING PROTEIN"/>
    <property type="match status" value="1"/>
</dbReference>
<dbReference type="InterPro" id="IPR050902">
    <property type="entry name" value="ABC_Transporter_SBP"/>
</dbReference>
<proteinExistence type="predicted"/>
<reference evidence="2" key="1">
    <citation type="submission" date="2023-07" db="EMBL/GenBank/DDBJ databases">
        <title>A collection of bacterial strains from the Burkholderia cepacia Research Laboratory and Repository.</title>
        <authorList>
            <person name="Lipuma J."/>
            <person name="Spilker T."/>
            <person name="Caverly L."/>
        </authorList>
    </citation>
    <scope>NUCLEOTIDE SEQUENCE</scope>
    <source>
        <strain evidence="2">AU42020</strain>
    </source>
</reference>
<organism evidence="2 3">
    <name type="scientific">Burkholderia metallica</name>
    <dbReference type="NCBI Taxonomy" id="488729"/>
    <lineage>
        <taxon>Bacteria</taxon>
        <taxon>Pseudomonadati</taxon>
        <taxon>Pseudomonadota</taxon>
        <taxon>Betaproteobacteria</taxon>
        <taxon>Burkholderiales</taxon>
        <taxon>Burkholderiaceae</taxon>
        <taxon>Burkholderia</taxon>
        <taxon>Burkholderia cepacia complex</taxon>
    </lineage>
</organism>
<dbReference type="CDD" id="cd01148">
    <property type="entry name" value="TroA_a"/>
    <property type="match status" value="1"/>
</dbReference>
<feature type="domain" description="Fe/B12 periplasmic-binding" evidence="1">
    <location>
        <begin position="63"/>
        <end position="336"/>
    </location>
</feature>
<dbReference type="PROSITE" id="PS50983">
    <property type="entry name" value="FE_B12_PBP"/>
    <property type="match status" value="1"/>
</dbReference>
<evidence type="ECO:0000313" key="3">
    <source>
        <dbReference type="Proteomes" id="UP001171606"/>
    </source>
</evidence>
<evidence type="ECO:0000259" key="1">
    <source>
        <dbReference type="PROSITE" id="PS50983"/>
    </source>
</evidence>
<name>A0ABT8PET6_9BURK</name>
<dbReference type="Pfam" id="PF01497">
    <property type="entry name" value="Peripla_BP_2"/>
    <property type="match status" value="1"/>
</dbReference>
<dbReference type="Proteomes" id="UP001171606">
    <property type="component" value="Unassembled WGS sequence"/>
</dbReference>
<dbReference type="PANTHER" id="PTHR30535">
    <property type="entry name" value="VITAMIN B12-BINDING PROTEIN"/>
    <property type="match status" value="1"/>
</dbReference>
<comment type="caution">
    <text evidence="2">The sequence shown here is derived from an EMBL/GenBank/DDBJ whole genome shotgun (WGS) entry which is preliminary data.</text>
</comment>
<sequence length="342" mass="36298">MNAMPLAFSSTVLPSALSSAFSTTLCRLVAAIVLGLTAVHAGAYPVTVRSCDRDVTFERAPTRAVSNDVNLTEMMLVLGLKDRLVGYTGIGGWKTGTARVRDALRGVPELASQYPSLEVLAAARADFYLAGWNYGMHVGGAVTPATLAPFGIRTYELTESCSHVMKQSAASFDDVFRDLTNLGRIFGVDARAAQVVAAMRARLAAVSRAIGHPAPLRVFVYDSGTDKPMTAGGLAMPSALLAAAGARNVMDDLPRSWTQVSWESVVARDPQVIVIVDYSAVTAAQKRQFLLSQPALARVAAIRDRRFVVIPYDAATPGPENVAAVETLARALYPAAFAGPAR</sequence>
<dbReference type="Gene3D" id="3.40.50.1980">
    <property type="entry name" value="Nitrogenase molybdenum iron protein domain"/>
    <property type="match status" value="2"/>
</dbReference>
<accession>A0ABT8PET6</accession>
<gene>
    <name evidence="2" type="ORF">QZM52_19085</name>
</gene>
<dbReference type="EMBL" id="JAUJSQ010000007">
    <property type="protein sequence ID" value="MDN7933396.1"/>
    <property type="molecule type" value="Genomic_DNA"/>
</dbReference>
<dbReference type="SUPFAM" id="SSF53807">
    <property type="entry name" value="Helical backbone' metal receptor"/>
    <property type="match status" value="1"/>
</dbReference>